<evidence type="ECO:0000313" key="4">
    <source>
        <dbReference type="EMBL" id="QED42839.1"/>
    </source>
</evidence>
<dbReference type="Pfam" id="PF01659">
    <property type="entry name" value="Luteo_Vpg"/>
    <property type="match status" value="1"/>
</dbReference>
<name>A0A7G3W8L4_9VIRU</name>
<reference evidence="4" key="1">
    <citation type="submission" date="2018-09" db="EMBL/GenBank/DDBJ databases">
        <authorList>
            <person name="Jo Y."/>
            <person name="Cho W.K."/>
        </authorList>
    </citation>
    <scope>NUCLEOTIDE SEQUENCE</scope>
    <source>
        <strain evidence="4">Won</strain>
    </source>
</reference>
<evidence type="ECO:0000256" key="3">
    <source>
        <dbReference type="SAM" id="MobiDB-lite"/>
    </source>
</evidence>
<sequence>MQDDVLAVTHGVQQCNSWLFQRPLGVHNADEDDEEEAEIGDEMVEFPELQATGRHSYFQKTVSREVPPDQSRSGRLYQSARLSQLEFSAPTMNIKSQWCRWNSSPRPLQRQQAPSLTSWMHTASPLRLLAQSTNSVSPKRGHDVRFLQEPSMDNPGTPQTRTSSDSSTRGTVKVRLPGRLK</sequence>
<proteinExistence type="predicted"/>
<evidence type="ECO:0000256" key="1">
    <source>
        <dbReference type="ARBA" id="ARBA00022448"/>
    </source>
</evidence>
<dbReference type="GO" id="GO:0046740">
    <property type="term" value="P:transport of virus in host, cell to cell"/>
    <property type="evidence" value="ECO:0007669"/>
    <property type="project" value="UniProtKB-KW"/>
</dbReference>
<dbReference type="EMBL" id="MH898527">
    <property type="protein sequence ID" value="QED42839.1"/>
    <property type="molecule type" value="Genomic_RNA"/>
</dbReference>
<dbReference type="PRINTS" id="PR00912">
    <property type="entry name" value="LVIRUSORF5"/>
</dbReference>
<dbReference type="InterPro" id="IPR001964">
    <property type="entry name" value="Luteo_VPG"/>
</dbReference>
<protein>
    <submittedName>
        <fullName evidence="4">Putative movment protein</fullName>
    </submittedName>
</protein>
<accession>A0A7G3W8L4</accession>
<evidence type="ECO:0000256" key="2">
    <source>
        <dbReference type="ARBA" id="ARBA00023031"/>
    </source>
</evidence>
<organism evidence="4">
    <name type="scientific">Allium polerovirus A</name>
    <dbReference type="NCBI Taxonomy" id="2593979"/>
    <lineage>
        <taxon>Viruses</taxon>
        <taxon>Riboviria</taxon>
        <taxon>Orthornavirae</taxon>
        <taxon>Pisuviricota</taxon>
        <taxon>Pisoniviricetes</taxon>
        <taxon>Sobelivirales</taxon>
        <taxon>Solemoviridae</taxon>
        <taxon>Polerovirus</taxon>
        <taxon>Polerovirus APVA</taxon>
    </lineage>
</organism>
<feature type="region of interest" description="Disordered" evidence="3">
    <location>
        <begin position="132"/>
        <end position="181"/>
    </location>
</feature>
<keyword evidence="2" id="KW-0916">Viral movement protein</keyword>
<feature type="compositionally biased region" description="Low complexity" evidence="3">
    <location>
        <begin position="160"/>
        <end position="171"/>
    </location>
</feature>
<gene>
    <name evidence="4" type="primary">ORF5</name>
</gene>
<keyword evidence="1" id="KW-0813">Transport</keyword>